<dbReference type="InterPro" id="IPR031941">
    <property type="entry name" value="DUF4773"/>
</dbReference>
<dbReference type="Proteomes" id="UP000095283">
    <property type="component" value="Unplaced"/>
</dbReference>
<dbReference type="PANTHER" id="PTHR36299:SF2">
    <property type="entry name" value="DUF4773 DOMAIN-CONTAINING PROTEIN"/>
    <property type="match status" value="1"/>
</dbReference>
<proteinExistence type="predicted"/>
<organism evidence="2 3">
    <name type="scientific">Heterorhabditis bacteriophora</name>
    <name type="common">Entomopathogenic nematode worm</name>
    <dbReference type="NCBI Taxonomy" id="37862"/>
    <lineage>
        <taxon>Eukaryota</taxon>
        <taxon>Metazoa</taxon>
        <taxon>Ecdysozoa</taxon>
        <taxon>Nematoda</taxon>
        <taxon>Chromadorea</taxon>
        <taxon>Rhabditida</taxon>
        <taxon>Rhabditina</taxon>
        <taxon>Rhabditomorpha</taxon>
        <taxon>Strongyloidea</taxon>
        <taxon>Heterorhabditidae</taxon>
        <taxon>Heterorhabditis</taxon>
    </lineage>
</organism>
<name>A0A1I7X970_HETBA</name>
<evidence type="ECO:0000313" key="3">
    <source>
        <dbReference type="WBParaSite" id="Hba_14048"/>
    </source>
</evidence>
<keyword evidence="2" id="KW-1185">Reference proteome</keyword>
<dbReference type="AlphaFoldDB" id="A0A1I7X970"/>
<evidence type="ECO:0000259" key="1">
    <source>
        <dbReference type="Pfam" id="PF15998"/>
    </source>
</evidence>
<sequence>MISDIFAVSIKYNSSSHLKIITDRYRLKVLASEVKMKVITPDFQQDLGGCNCVTRNCACCESIDIPYFHHHLCANISYNARDIGIEVSLGIDGHFYTQEISARNPPPICFAIPGWHDVIGVCMAFTKLDISKKILSGCIDIEAEVLHLRIFRVKLGCFSMPI</sequence>
<protein>
    <submittedName>
        <fullName evidence="3">DUF4773 domain-containing protein</fullName>
    </submittedName>
</protein>
<dbReference type="Pfam" id="PF15998">
    <property type="entry name" value="DUF4773"/>
    <property type="match status" value="1"/>
</dbReference>
<reference evidence="3" key="1">
    <citation type="submission" date="2016-11" db="UniProtKB">
        <authorList>
            <consortium name="WormBaseParasite"/>
        </authorList>
    </citation>
    <scope>IDENTIFICATION</scope>
</reference>
<accession>A0A1I7X970</accession>
<dbReference type="WBParaSite" id="Hba_14048">
    <property type="protein sequence ID" value="Hba_14048"/>
    <property type="gene ID" value="Hba_14048"/>
</dbReference>
<dbReference type="PANTHER" id="PTHR36299">
    <property type="entry name" value="AGAP008005-PA"/>
    <property type="match status" value="1"/>
</dbReference>
<feature type="domain" description="DUF4773" evidence="1">
    <location>
        <begin position="50"/>
        <end position="160"/>
    </location>
</feature>
<evidence type="ECO:0000313" key="2">
    <source>
        <dbReference type="Proteomes" id="UP000095283"/>
    </source>
</evidence>